<name>A0A1E1LB99_9HELO</name>
<reference evidence="3" key="1">
    <citation type="submission" date="2016-03" db="EMBL/GenBank/DDBJ databases">
        <authorList>
            <person name="Ploux O."/>
        </authorList>
    </citation>
    <scope>NUCLEOTIDE SEQUENCE [LARGE SCALE GENOMIC DNA]</scope>
    <source>
        <strain evidence="3">UK7</strain>
    </source>
</reference>
<dbReference type="AlphaFoldDB" id="A0A1E1LB99"/>
<accession>A0A1E1LB99</accession>
<feature type="compositionally biased region" description="Polar residues" evidence="1">
    <location>
        <begin position="1"/>
        <end position="25"/>
    </location>
</feature>
<evidence type="ECO:0000313" key="2">
    <source>
        <dbReference type="EMBL" id="CZT07851.1"/>
    </source>
</evidence>
<evidence type="ECO:0000256" key="1">
    <source>
        <dbReference type="SAM" id="MobiDB-lite"/>
    </source>
</evidence>
<dbReference type="Proteomes" id="UP000178129">
    <property type="component" value="Unassembled WGS sequence"/>
</dbReference>
<proteinExistence type="predicted"/>
<sequence>MKRQKSNSPASTSTSTLVDSISSILPCSEDEEGSRELARNSNIKEDSEEDNRTYLYARLTSSTRSTLAPDFTSLIEPEVCLVLTDMDPD</sequence>
<gene>
    <name evidence="2" type="ORF">RCO7_10876</name>
</gene>
<organism evidence="2 3">
    <name type="scientific">Rhynchosporium graminicola</name>
    <dbReference type="NCBI Taxonomy" id="2792576"/>
    <lineage>
        <taxon>Eukaryota</taxon>
        <taxon>Fungi</taxon>
        <taxon>Dikarya</taxon>
        <taxon>Ascomycota</taxon>
        <taxon>Pezizomycotina</taxon>
        <taxon>Leotiomycetes</taxon>
        <taxon>Helotiales</taxon>
        <taxon>Ploettnerulaceae</taxon>
        <taxon>Rhynchosporium</taxon>
    </lineage>
</organism>
<keyword evidence="3" id="KW-1185">Reference proteome</keyword>
<feature type="compositionally biased region" description="Basic and acidic residues" evidence="1">
    <location>
        <begin position="34"/>
        <end position="45"/>
    </location>
</feature>
<evidence type="ECO:0000313" key="3">
    <source>
        <dbReference type="Proteomes" id="UP000178129"/>
    </source>
</evidence>
<comment type="caution">
    <text evidence="2">The sequence shown here is derived from an EMBL/GenBank/DDBJ whole genome shotgun (WGS) entry which is preliminary data.</text>
</comment>
<dbReference type="InParanoid" id="A0A1E1LB99"/>
<dbReference type="EMBL" id="FJUW01000044">
    <property type="protein sequence ID" value="CZT07851.1"/>
    <property type="molecule type" value="Genomic_DNA"/>
</dbReference>
<feature type="region of interest" description="Disordered" evidence="1">
    <location>
        <begin position="1"/>
        <end position="49"/>
    </location>
</feature>
<protein>
    <submittedName>
        <fullName evidence="2">Uncharacterized protein</fullName>
    </submittedName>
</protein>